<dbReference type="AlphaFoldDB" id="A0A1V4AFI5"/>
<keyword evidence="4" id="KW-1185">Reference proteome</keyword>
<dbReference type="Proteomes" id="UP000190539">
    <property type="component" value="Unassembled WGS sequence"/>
</dbReference>
<evidence type="ECO:0000259" key="2">
    <source>
        <dbReference type="PROSITE" id="PS50801"/>
    </source>
</evidence>
<evidence type="ECO:0000256" key="1">
    <source>
        <dbReference type="SAM" id="MobiDB-lite"/>
    </source>
</evidence>
<dbReference type="InterPro" id="IPR036513">
    <property type="entry name" value="STAS_dom_sf"/>
</dbReference>
<gene>
    <name evidence="3" type="ORF">B1H18_00880</name>
</gene>
<dbReference type="InterPro" id="IPR002645">
    <property type="entry name" value="STAS_dom"/>
</dbReference>
<dbReference type="SUPFAM" id="SSF52091">
    <property type="entry name" value="SpoIIaa-like"/>
    <property type="match status" value="1"/>
</dbReference>
<dbReference type="Gene3D" id="3.30.750.24">
    <property type="entry name" value="STAS domain"/>
    <property type="match status" value="1"/>
</dbReference>
<name>A0A1V4AFI5_9ACTN</name>
<dbReference type="Pfam" id="PF13466">
    <property type="entry name" value="STAS_2"/>
    <property type="match status" value="1"/>
</dbReference>
<feature type="domain" description="STAS" evidence="2">
    <location>
        <begin position="1"/>
        <end position="83"/>
    </location>
</feature>
<feature type="compositionally biased region" description="Basic and acidic residues" evidence="1">
    <location>
        <begin position="95"/>
        <end position="106"/>
    </location>
</feature>
<dbReference type="InterPro" id="IPR058548">
    <property type="entry name" value="MlaB-like_STAS"/>
</dbReference>
<protein>
    <recommendedName>
        <fullName evidence="2">STAS domain-containing protein</fullName>
    </recommendedName>
</protein>
<accession>A0A1V4AFI5</accession>
<organism evidence="3 4">
    <name type="scientific">Streptomyces tsukubensis</name>
    <dbReference type="NCBI Taxonomy" id="83656"/>
    <lineage>
        <taxon>Bacteria</taxon>
        <taxon>Bacillati</taxon>
        <taxon>Actinomycetota</taxon>
        <taxon>Actinomycetes</taxon>
        <taxon>Kitasatosporales</taxon>
        <taxon>Streptomycetaceae</taxon>
        <taxon>Streptomyces</taxon>
    </lineage>
</organism>
<sequence length="122" mass="13124">MGDSVLLTVHADIQQDGCPGLDQVLAALPTTMNRMVLDTQHVSFMDSSGLHLLDHVVRHAAARGAHLTTRGWQPQPRHVLRLALGLSTAGEGLRAEARAALDRPPEVTRGPSGTIGDPTRRR</sequence>
<evidence type="ECO:0000313" key="3">
    <source>
        <dbReference type="EMBL" id="OON82652.1"/>
    </source>
</evidence>
<dbReference type="CDD" id="cd07043">
    <property type="entry name" value="STAS_anti-anti-sigma_factors"/>
    <property type="match status" value="1"/>
</dbReference>
<proteinExistence type="predicted"/>
<comment type="caution">
    <text evidence="3">The sequence shown here is derived from an EMBL/GenBank/DDBJ whole genome shotgun (WGS) entry which is preliminary data.</text>
</comment>
<dbReference type="EMBL" id="MVFC01000001">
    <property type="protein sequence ID" value="OON82652.1"/>
    <property type="molecule type" value="Genomic_DNA"/>
</dbReference>
<feature type="region of interest" description="Disordered" evidence="1">
    <location>
        <begin position="95"/>
        <end position="122"/>
    </location>
</feature>
<evidence type="ECO:0000313" key="4">
    <source>
        <dbReference type="Proteomes" id="UP000190539"/>
    </source>
</evidence>
<reference evidence="3 4" key="1">
    <citation type="submission" date="2017-02" db="EMBL/GenBank/DDBJ databases">
        <title>Draft Genome Sequence of Streptomyces tsukubaensis F601, a Producer of the immunosuppressant tacrolimus FK506.</title>
        <authorList>
            <person name="Zong G."/>
            <person name="Zhong C."/>
            <person name="Fu J."/>
            <person name="Qin R."/>
            <person name="Cao G."/>
        </authorList>
    </citation>
    <scope>NUCLEOTIDE SEQUENCE [LARGE SCALE GENOMIC DNA]</scope>
    <source>
        <strain evidence="3 4">F601</strain>
    </source>
</reference>
<dbReference type="RefSeq" id="WP_179120005.1">
    <property type="nucleotide sequence ID" value="NZ_CP045178.1"/>
</dbReference>
<dbReference type="PROSITE" id="PS50801">
    <property type="entry name" value="STAS"/>
    <property type="match status" value="1"/>
</dbReference>